<gene>
    <name evidence="6" type="ORF">Daus18300_002721</name>
</gene>
<comment type="caution">
    <text evidence="6">The sequence shown here is derived from an EMBL/GenBank/DDBJ whole genome shotgun (WGS) entry which is preliminary data.</text>
</comment>
<evidence type="ECO:0000256" key="4">
    <source>
        <dbReference type="ARBA" id="ARBA00023004"/>
    </source>
</evidence>
<evidence type="ECO:0000256" key="5">
    <source>
        <dbReference type="RuleBase" id="RU000461"/>
    </source>
</evidence>
<comment type="similarity">
    <text evidence="5">Belongs to the cytochrome P450 family.</text>
</comment>
<keyword evidence="5" id="KW-0560">Oxidoreductase</keyword>
<dbReference type="EMBL" id="JAWRVE010000016">
    <property type="protein sequence ID" value="KAL1876477.1"/>
    <property type="molecule type" value="Genomic_DNA"/>
</dbReference>
<dbReference type="CDD" id="cd11060">
    <property type="entry name" value="CYP57A1-like"/>
    <property type="match status" value="1"/>
</dbReference>
<name>A0ABR3XLX8_9PEZI</name>
<dbReference type="InterPro" id="IPR002401">
    <property type="entry name" value="Cyt_P450_E_grp-I"/>
</dbReference>
<protein>
    <recommendedName>
        <fullName evidence="8">Pisatin demethylase</fullName>
    </recommendedName>
</protein>
<dbReference type="SUPFAM" id="SSF48264">
    <property type="entry name" value="Cytochrome P450"/>
    <property type="match status" value="1"/>
</dbReference>
<reference evidence="6 7" key="1">
    <citation type="journal article" date="2024" name="IMA Fungus">
        <title>IMA Genome - F19 : A genome assembly and annotation guide to empower mycologists, including annotated draft genome sequences of Ceratocystis pirilliformis, Diaporthe australafricana, Fusarium ophioides, Paecilomyces lecythidis, and Sporothrix stenoceras.</title>
        <authorList>
            <person name="Aylward J."/>
            <person name="Wilson A.M."/>
            <person name="Visagie C.M."/>
            <person name="Spraker J."/>
            <person name="Barnes I."/>
            <person name="Buitendag C."/>
            <person name="Ceriani C."/>
            <person name="Del Mar Angel L."/>
            <person name="du Plessis D."/>
            <person name="Fuchs T."/>
            <person name="Gasser K."/>
            <person name="Kramer D."/>
            <person name="Li W."/>
            <person name="Munsamy K."/>
            <person name="Piso A."/>
            <person name="Price J.L."/>
            <person name="Sonnekus B."/>
            <person name="Thomas C."/>
            <person name="van der Nest A."/>
            <person name="van Dijk A."/>
            <person name="van Heerden A."/>
            <person name="van Vuuren N."/>
            <person name="Yilmaz N."/>
            <person name="Duong T.A."/>
            <person name="van der Merwe N.A."/>
            <person name="Wingfield M.J."/>
            <person name="Wingfield B.D."/>
        </authorList>
    </citation>
    <scope>NUCLEOTIDE SEQUENCE [LARGE SCALE GENOMIC DNA]</scope>
    <source>
        <strain evidence="6 7">CMW 18300</strain>
    </source>
</reference>
<comment type="cofactor">
    <cofactor evidence="1">
        <name>heme</name>
        <dbReference type="ChEBI" id="CHEBI:30413"/>
    </cofactor>
</comment>
<dbReference type="Gene3D" id="1.10.630.10">
    <property type="entry name" value="Cytochrome P450"/>
    <property type="match status" value="1"/>
</dbReference>
<evidence type="ECO:0000256" key="3">
    <source>
        <dbReference type="ARBA" id="ARBA00022723"/>
    </source>
</evidence>
<dbReference type="InterPro" id="IPR036396">
    <property type="entry name" value="Cyt_P450_sf"/>
</dbReference>
<dbReference type="Pfam" id="PF00067">
    <property type="entry name" value="p450"/>
    <property type="match status" value="1"/>
</dbReference>
<accession>A0ABR3XLX8</accession>
<keyword evidence="3 5" id="KW-0479">Metal-binding</keyword>
<evidence type="ECO:0008006" key="8">
    <source>
        <dbReference type="Google" id="ProtNLM"/>
    </source>
</evidence>
<evidence type="ECO:0000313" key="6">
    <source>
        <dbReference type="EMBL" id="KAL1876477.1"/>
    </source>
</evidence>
<keyword evidence="2 5" id="KW-0349">Heme</keyword>
<evidence type="ECO:0000313" key="7">
    <source>
        <dbReference type="Proteomes" id="UP001583177"/>
    </source>
</evidence>
<sequence length="502" mass="56543">MEALRLLAGTSSTSELALKCLAALAGITIFYSLVRAAASPLRSVPGPFASRFNRLWYLQKVWTGELPQLNVDLHRKYGSVVRLAPNEYSLDDPAAVKTIYGLGTAFTKGPWYTTSGLPFKKDWNLFQMPENDRHIESRKRLAGLYTMSSLVKMETQVDDCIDLIETRFRELAKTGASLDLQQWMQCYAFDVIGNITVAKRFGFLDAGRDDLNLIKSLDFFLVYAARVGIYPELHKYLFLYGASGAQAMLKIMKFVRAEMDSYAADKPIGDNFFLARALKLHREKPDYFTNTDVYMTAAANINAGSDTTSISLTAVMWNLLKHPEALAKLRAEIDTMIDSGEITESITFSDSQKMPYLQAVIKEGMRLHPAAGLPLQRVVPKGGVELAGQFFPEGTHVGINSWVAHHNSEVFGDRVDDFRPERWLTGGEESTRNMERYFLTFGHGARTCLGKNISMMEMCKLIPQLVRKFDFKLVDPSAQLKTFNVWFVKQADLMVTVSERKH</sequence>
<keyword evidence="4 5" id="KW-0408">Iron</keyword>
<keyword evidence="5" id="KW-0503">Monooxygenase</keyword>
<dbReference type="PRINTS" id="PR00463">
    <property type="entry name" value="EP450I"/>
</dbReference>
<organism evidence="6 7">
    <name type="scientific">Diaporthe australafricana</name>
    <dbReference type="NCBI Taxonomy" id="127596"/>
    <lineage>
        <taxon>Eukaryota</taxon>
        <taxon>Fungi</taxon>
        <taxon>Dikarya</taxon>
        <taxon>Ascomycota</taxon>
        <taxon>Pezizomycotina</taxon>
        <taxon>Sordariomycetes</taxon>
        <taxon>Sordariomycetidae</taxon>
        <taxon>Diaporthales</taxon>
        <taxon>Diaporthaceae</taxon>
        <taxon>Diaporthe</taxon>
    </lineage>
</organism>
<dbReference type="Proteomes" id="UP001583177">
    <property type="component" value="Unassembled WGS sequence"/>
</dbReference>
<evidence type="ECO:0000256" key="1">
    <source>
        <dbReference type="ARBA" id="ARBA00001971"/>
    </source>
</evidence>
<keyword evidence="7" id="KW-1185">Reference proteome</keyword>
<evidence type="ECO:0000256" key="2">
    <source>
        <dbReference type="ARBA" id="ARBA00022617"/>
    </source>
</evidence>
<proteinExistence type="inferred from homology"/>
<dbReference type="PRINTS" id="PR00385">
    <property type="entry name" value="P450"/>
</dbReference>
<dbReference type="PANTHER" id="PTHR24305">
    <property type="entry name" value="CYTOCHROME P450"/>
    <property type="match status" value="1"/>
</dbReference>
<dbReference type="InterPro" id="IPR017972">
    <property type="entry name" value="Cyt_P450_CS"/>
</dbReference>
<dbReference type="InterPro" id="IPR001128">
    <property type="entry name" value="Cyt_P450"/>
</dbReference>
<dbReference type="PANTHER" id="PTHR24305:SF190">
    <property type="entry name" value="P450, PUTATIVE (EUROFUNG)-RELATED"/>
    <property type="match status" value="1"/>
</dbReference>
<dbReference type="InterPro" id="IPR050121">
    <property type="entry name" value="Cytochrome_P450_monoxygenase"/>
</dbReference>
<dbReference type="PROSITE" id="PS00086">
    <property type="entry name" value="CYTOCHROME_P450"/>
    <property type="match status" value="1"/>
</dbReference>